<dbReference type="RefSeq" id="WP_099861815.1">
    <property type="nucleotide sequence ID" value="NZ_PEOG01000027.1"/>
</dbReference>
<dbReference type="EMBL" id="PEOG01000027">
    <property type="protein sequence ID" value="PIM53009.1"/>
    <property type="molecule type" value="Genomic_DNA"/>
</dbReference>
<dbReference type="InterPro" id="IPR032556">
    <property type="entry name" value="DUF4936"/>
</dbReference>
<keyword evidence="2" id="KW-1185">Reference proteome</keyword>
<dbReference type="OrthoDB" id="9154932at2"/>
<name>A0A2G9CBW6_9BURK</name>
<dbReference type="Pfam" id="PF16290">
    <property type="entry name" value="DUF4936"/>
    <property type="match status" value="1"/>
</dbReference>
<accession>A0A2G9CBW6</accession>
<comment type="caution">
    <text evidence="1">The sequence shown here is derived from an EMBL/GenBank/DDBJ whole genome shotgun (WGS) entry which is preliminary data.</text>
</comment>
<evidence type="ECO:0000313" key="2">
    <source>
        <dbReference type="Proteomes" id="UP000231501"/>
    </source>
</evidence>
<protein>
    <recommendedName>
        <fullName evidence="3">DUF4936 domain-containing protein</fullName>
    </recommendedName>
</protein>
<evidence type="ECO:0008006" key="3">
    <source>
        <dbReference type="Google" id="ProtNLM"/>
    </source>
</evidence>
<evidence type="ECO:0000313" key="1">
    <source>
        <dbReference type="EMBL" id="PIM53009.1"/>
    </source>
</evidence>
<dbReference type="Proteomes" id="UP000231501">
    <property type="component" value="Unassembled WGS sequence"/>
</dbReference>
<organism evidence="1 2">
    <name type="scientific">Roseateles chitinivorans</name>
    <dbReference type="NCBI Taxonomy" id="2917965"/>
    <lineage>
        <taxon>Bacteria</taxon>
        <taxon>Pseudomonadati</taxon>
        <taxon>Pseudomonadota</taxon>
        <taxon>Betaproteobacteria</taxon>
        <taxon>Burkholderiales</taxon>
        <taxon>Sphaerotilaceae</taxon>
        <taxon>Roseateles</taxon>
    </lineage>
</organism>
<dbReference type="AlphaFoldDB" id="A0A2G9CBW6"/>
<proteinExistence type="predicted"/>
<reference evidence="1 2" key="1">
    <citation type="submission" date="2017-11" db="EMBL/GenBank/DDBJ databases">
        <title>Draft genome sequence of Mitsuaria sp. HWN-4.</title>
        <authorList>
            <person name="Gundlapally S.R."/>
        </authorList>
    </citation>
    <scope>NUCLEOTIDE SEQUENCE [LARGE SCALE GENOMIC DNA]</scope>
    <source>
        <strain evidence="1 2">HWN-4</strain>
    </source>
</reference>
<gene>
    <name evidence="1" type="ORF">CS062_11685</name>
</gene>
<sequence>MTASPPTRAQAHPPDRPAAAPVELYVYYRVHSDDLAAALAAFEQARGDQPVRLLQRHDNDPVFQTWMEIYGPALPDAADAERRIAAALGAFAQGPRHREAFAAVAGPGAAR</sequence>